<keyword evidence="3" id="KW-1185">Reference proteome</keyword>
<dbReference type="Proteomes" id="UP000238164">
    <property type="component" value="Chromosome 1"/>
</dbReference>
<keyword evidence="1" id="KW-0472">Membrane</keyword>
<dbReference type="InterPro" id="IPR052036">
    <property type="entry name" value="Hydrolase/PRTase-associated"/>
</dbReference>
<dbReference type="PANTHER" id="PTHR31299">
    <property type="entry name" value="ESTERASE, PUTATIVE (AFU_ORTHOLOGUE AFUA_1G05850)-RELATED"/>
    <property type="match status" value="1"/>
</dbReference>
<dbReference type="KEGG" id="mgg:MPLG2_2400"/>
<dbReference type="InterPro" id="IPR007815">
    <property type="entry name" value="Emycin_Estase"/>
</dbReference>
<dbReference type="Gene3D" id="1.20.1440.30">
    <property type="entry name" value="Biosynthetic Protein domain"/>
    <property type="match status" value="1"/>
</dbReference>
<evidence type="ECO:0000313" key="2">
    <source>
        <dbReference type="EMBL" id="SPD87430.1"/>
    </source>
</evidence>
<reference evidence="2 3" key="1">
    <citation type="submission" date="2018-02" db="EMBL/GenBank/DDBJ databases">
        <authorList>
            <person name="Cohen D.B."/>
            <person name="Kent A.D."/>
        </authorList>
    </citation>
    <scope>NUCLEOTIDE SEQUENCE [LARGE SCALE GENOMIC DNA]</scope>
    <source>
        <strain evidence="2">1</strain>
    </source>
</reference>
<feature type="transmembrane region" description="Helical" evidence="1">
    <location>
        <begin position="12"/>
        <end position="33"/>
    </location>
</feature>
<name>A0A2N9JH69_9ACTN</name>
<keyword evidence="1" id="KW-1133">Transmembrane helix</keyword>
<dbReference type="AlphaFoldDB" id="A0A2N9JH69"/>
<dbReference type="GO" id="GO:0046677">
    <property type="term" value="P:response to antibiotic"/>
    <property type="evidence" value="ECO:0007669"/>
    <property type="project" value="InterPro"/>
</dbReference>
<dbReference type="PANTHER" id="PTHR31299:SF0">
    <property type="entry name" value="ESTERASE, PUTATIVE (AFU_ORTHOLOGUE AFUA_1G05850)-RELATED"/>
    <property type="match status" value="1"/>
</dbReference>
<keyword evidence="1" id="KW-0812">Transmembrane</keyword>
<organism evidence="2 3">
    <name type="scientific">Micropruina glycogenica</name>
    <dbReference type="NCBI Taxonomy" id="75385"/>
    <lineage>
        <taxon>Bacteria</taxon>
        <taxon>Bacillati</taxon>
        <taxon>Actinomycetota</taxon>
        <taxon>Actinomycetes</taxon>
        <taxon>Propionibacteriales</taxon>
        <taxon>Nocardioidaceae</taxon>
        <taxon>Micropruina</taxon>
    </lineage>
</organism>
<dbReference type="SUPFAM" id="SSF159501">
    <property type="entry name" value="EreA/ChaN-like"/>
    <property type="match status" value="1"/>
</dbReference>
<proteinExistence type="predicted"/>
<dbReference type="Pfam" id="PF05139">
    <property type="entry name" value="Erythro_esteras"/>
    <property type="match status" value="1"/>
</dbReference>
<gene>
    <name evidence="2" type="ORF">MPLG2_2400</name>
</gene>
<dbReference type="EMBL" id="LT985188">
    <property type="protein sequence ID" value="SPD87430.1"/>
    <property type="molecule type" value="Genomic_DNA"/>
</dbReference>
<accession>A0A2N9JH69</accession>
<dbReference type="Gene3D" id="3.30.1870.10">
    <property type="entry name" value="EreA-like, domain 2"/>
    <property type="match status" value="1"/>
</dbReference>
<dbReference type="Gene3D" id="3.40.1660.10">
    <property type="entry name" value="EreA-like (biosynthetic domain)"/>
    <property type="match status" value="1"/>
</dbReference>
<evidence type="ECO:0000256" key="1">
    <source>
        <dbReference type="SAM" id="Phobius"/>
    </source>
</evidence>
<sequence>MPTRPRRPILRVLAIVLAVALVLVLGGFAWRFVTTRPAGEPQAVELTDATLSKTLTSATVLAVGEATHGTAEFQQVRQQVLAKVVADGFTTVALEDSAGTATQVDAWLQGGAGTAEEAAKRFGYGIYHTRQMADLLTWIRDYNKSTPAERRIRLYGIDVQPPEADKQVVLRWLARRDADAAASFTERLSTFDNDSLYDKNAAVAAAPVAAELATVVEKAAAGRSDDATLRARLSARALAHGATYATGSRQGDARDRLLADQLAWLVERRAEVGAKHTLLLAHNGHVDRAGQATAVPGETLGSLSAKRWGDAYRAIGTDGHHVELSSDDQTIRVSVDSPVRGLFAGTRVGYLEMAAASPANRQVLDRSMPMVSAGVPFPAWYTWLPMLHSVKVTPNQAWDALIYVEDGTPTTPVG</sequence>
<dbReference type="RefSeq" id="WP_105186165.1">
    <property type="nucleotide sequence ID" value="NZ_BAAAGO010000021.1"/>
</dbReference>
<evidence type="ECO:0000313" key="3">
    <source>
        <dbReference type="Proteomes" id="UP000238164"/>
    </source>
</evidence>
<dbReference type="CDD" id="cd14728">
    <property type="entry name" value="Ere-like"/>
    <property type="match status" value="1"/>
</dbReference>
<protein>
    <submittedName>
        <fullName evidence="2">Erythromycin esterase</fullName>
    </submittedName>
</protein>